<evidence type="ECO:0000313" key="3">
    <source>
        <dbReference type="Proteomes" id="UP000253529"/>
    </source>
</evidence>
<accession>A0A366EW63</accession>
<dbReference type="Pfam" id="PF04972">
    <property type="entry name" value="BON"/>
    <property type="match status" value="1"/>
</dbReference>
<dbReference type="RefSeq" id="WP_113891753.1">
    <property type="nucleotide sequence ID" value="NZ_QNRK01000033.1"/>
</dbReference>
<dbReference type="EMBL" id="QNRK01000033">
    <property type="protein sequence ID" value="RBP05759.1"/>
    <property type="molecule type" value="Genomic_DNA"/>
</dbReference>
<proteinExistence type="predicted"/>
<evidence type="ECO:0000259" key="1">
    <source>
        <dbReference type="PROSITE" id="PS50914"/>
    </source>
</evidence>
<dbReference type="OrthoDB" id="680465at2"/>
<gene>
    <name evidence="2" type="ORF">DFR50_13324</name>
</gene>
<dbReference type="InterPro" id="IPR007055">
    <property type="entry name" value="BON_dom"/>
</dbReference>
<keyword evidence="3" id="KW-1185">Reference proteome</keyword>
<reference evidence="2 3" key="1">
    <citation type="submission" date="2018-06" db="EMBL/GenBank/DDBJ databases">
        <title>Genomic Encyclopedia of Type Strains, Phase IV (KMG-IV): sequencing the most valuable type-strain genomes for metagenomic binning, comparative biology and taxonomic classification.</title>
        <authorList>
            <person name="Goeker M."/>
        </authorList>
    </citation>
    <scope>NUCLEOTIDE SEQUENCE [LARGE SCALE GENOMIC DNA]</scope>
    <source>
        <strain evidence="2 3">DSM 24875</strain>
    </source>
</reference>
<dbReference type="PROSITE" id="PS50914">
    <property type="entry name" value="BON"/>
    <property type="match status" value="1"/>
</dbReference>
<dbReference type="Gene3D" id="3.30.1340.30">
    <property type="match status" value="1"/>
</dbReference>
<protein>
    <submittedName>
        <fullName evidence="2">BON domain-containing protein</fullName>
    </submittedName>
</protein>
<feature type="domain" description="BON" evidence="1">
    <location>
        <begin position="1"/>
        <end position="68"/>
    </location>
</feature>
<evidence type="ECO:0000313" key="2">
    <source>
        <dbReference type="EMBL" id="RBP05759.1"/>
    </source>
</evidence>
<sequence length="80" mass="8915">MTDLGTQVANALHWNLAIPRHRVTAEEKQGLVVLQGVVELDQQKFCAEATARRVPGVVDVRNEIAVRDVNRLVGARREET</sequence>
<comment type="caution">
    <text evidence="2">The sequence shown here is derived from an EMBL/GenBank/DDBJ whole genome shotgun (WGS) entry which is preliminary data.</text>
</comment>
<organism evidence="2 3">
    <name type="scientific">Roseiarcus fermentans</name>
    <dbReference type="NCBI Taxonomy" id="1473586"/>
    <lineage>
        <taxon>Bacteria</taxon>
        <taxon>Pseudomonadati</taxon>
        <taxon>Pseudomonadota</taxon>
        <taxon>Alphaproteobacteria</taxon>
        <taxon>Hyphomicrobiales</taxon>
        <taxon>Roseiarcaceae</taxon>
        <taxon>Roseiarcus</taxon>
    </lineage>
</organism>
<dbReference type="AlphaFoldDB" id="A0A366EW63"/>
<name>A0A366EW63_9HYPH</name>
<dbReference type="Proteomes" id="UP000253529">
    <property type="component" value="Unassembled WGS sequence"/>
</dbReference>